<dbReference type="Gene3D" id="2.60.34.10">
    <property type="entry name" value="Substrate Binding Domain Of DNAk, Chain A, domain 1"/>
    <property type="match status" value="1"/>
</dbReference>
<proteinExistence type="evidence at transcript level"/>
<keyword evidence="4 7" id="KW-0067">ATP-binding</keyword>
<dbReference type="InterPro" id="IPR013126">
    <property type="entry name" value="Hsp_70_fam"/>
</dbReference>
<dbReference type="NCBIfam" id="TIGR02350">
    <property type="entry name" value="prok_dnaK"/>
    <property type="match status" value="1"/>
</dbReference>
<dbReference type="PROSITE" id="PS01036">
    <property type="entry name" value="HSP70_3"/>
    <property type="match status" value="1"/>
</dbReference>
<evidence type="ECO:0000256" key="2">
    <source>
        <dbReference type="ARBA" id="ARBA00022553"/>
    </source>
</evidence>
<evidence type="ECO:0000256" key="5">
    <source>
        <dbReference type="ARBA" id="ARBA00023016"/>
    </source>
</evidence>
<dbReference type="SUPFAM" id="SSF100920">
    <property type="entry name" value="Heat shock protein 70kD (HSP70), peptide-binding domain"/>
    <property type="match status" value="1"/>
</dbReference>
<dbReference type="Proteomes" id="UP000287394">
    <property type="component" value="Chromosome"/>
</dbReference>
<dbReference type="InterPro" id="IPR018181">
    <property type="entry name" value="Heat_shock_70_CS"/>
</dbReference>
<keyword evidence="2 7" id="KW-0597">Phosphoprotein</keyword>
<dbReference type="NCBIfam" id="NF001413">
    <property type="entry name" value="PRK00290.1"/>
    <property type="match status" value="1"/>
</dbReference>
<dbReference type="CDD" id="cd10234">
    <property type="entry name" value="ASKHA_NBD_HSP70_DnaK-like"/>
    <property type="match status" value="1"/>
</dbReference>
<comment type="induction">
    <text evidence="7">By stress conditions e.g. heat shock.</text>
</comment>
<reference evidence="9 10" key="1">
    <citation type="journal article" date="2019" name="Int. J. Syst. Evol. Microbiol.">
        <title>Capsulimonas corticalis gen. nov., sp. nov., an aerobic capsulated bacterium, of a novel bacterial order, Capsulimonadales ord. nov., of the class Armatimonadia of the phylum Armatimonadetes.</title>
        <authorList>
            <person name="Li J."/>
            <person name="Kudo C."/>
            <person name="Tonouchi A."/>
        </authorList>
    </citation>
    <scope>NUCLEOTIDE SEQUENCE [LARGE SCALE GENOMIC DNA]</scope>
    <source>
        <strain evidence="9 10">AX-7</strain>
    </source>
</reference>
<name>A0A402CSY2_9BACT</name>
<evidence type="ECO:0000256" key="7">
    <source>
        <dbReference type="HAMAP-Rule" id="MF_00332"/>
    </source>
</evidence>
<feature type="modified residue" description="Phosphothreonine; by autocatalysis" evidence="7">
    <location>
        <position position="175"/>
    </location>
</feature>
<keyword evidence="5 7" id="KW-0346">Stress response</keyword>
<evidence type="ECO:0000256" key="3">
    <source>
        <dbReference type="ARBA" id="ARBA00022741"/>
    </source>
</evidence>
<evidence type="ECO:0000256" key="8">
    <source>
        <dbReference type="RuleBase" id="RU003322"/>
    </source>
</evidence>
<dbReference type="InterPro" id="IPR043129">
    <property type="entry name" value="ATPase_NBD"/>
</dbReference>
<dbReference type="PRINTS" id="PR00301">
    <property type="entry name" value="HEATSHOCK70"/>
</dbReference>
<comment type="similarity">
    <text evidence="1 7 8">Belongs to the heat shock protein 70 family.</text>
</comment>
<dbReference type="Gene3D" id="3.90.640.10">
    <property type="entry name" value="Actin, Chain A, domain 4"/>
    <property type="match status" value="1"/>
</dbReference>
<dbReference type="OrthoDB" id="9766019at2"/>
<keyword evidence="6 7" id="KW-0143">Chaperone</keyword>
<evidence type="ECO:0000313" key="10">
    <source>
        <dbReference type="Proteomes" id="UP000287394"/>
    </source>
</evidence>
<dbReference type="SUPFAM" id="SSF53067">
    <property type="entry name" value="Actin-like ATPase domain"/>
    <property type="match status" value="2"/>
</dbReference>
<dbReference type="GO" id="GO:0140662">
    <property type="term" value="F:ATP-dependent protein folding chaperone"/>
    <property type="evidence" value="ECO:0007669"/>
    <property type="project" value="InterPro"/>
</dbReference>
<organism evidence="9 10">
    <name type="scientific">Capsulimonas corticalis</name>
    <dbReference type="NCBI Taxonomy" id="2219043"/>
    <lineage>
        <taxon>Bacteria</taxon>
        <taxon>Bacillati</taxon>
        <taxon>Armatimonadota</taxon>
        <taxon>Armatimonadia</taxon>
        <taxon>Capsulimonadales</taxon>
        <taxon>Capsulimonadaceae</taxon>
        <taxon>Capsulimonas</taxon>
    </lineage>
</organism>
<accession>A0A402CSY2</accession>
<dbReference type="HAMAP" id="MF_00332">
    <property type="entry name" value="DnaK"/>
    <property type="match status" value="1"/>
</dbReference>
<dbReference type="GO" id="GO:0051082">
    <property type="term" value="F:unfolded protein binding"/>
    <property type="evidence" value="ECO:0007669"/>
    <property type="project" value="InterPro"/>
</dbReference>
<dbReference type="AlphaFoldDB" id="A0A402CSY2"/>
<evidence type="ECO:0000313" key="9">
    <source>
        <dbReference type="EMBL" id="BDI30927.1"/>
    </source>
</evidence>
<dbReference type="GO" id="GO:0005524">
    <property type="term" value="F:ATP binding"/>
    <property type="evidence" value="ECO:0007669"/>
    <property type="project" value="UniProtKB-UniRule"/>
</dbReference>
<dbReference type="InterPro" id="IPR012725">
    <property type="entry name" value="Chaperone_DnaK"/>
</dbReference>
<gene>
    <name evidence="9" type="primary">dnaK_1</name>
    <name evidence="7" type="synonym">dnaK</name>
    <name evidence="9" type="ORF">CCAX7_29780</name>
</gene>
<evidence type="ECO:0000256" key="1">
    <source>
        <dbReference type="ARBA" id="ARBA00007381"/>
    </source>
</evidence>
<comment type="function">
    <text evidence="7">Acts as a chaperone.</text>
</comment>
<dbReference type="KEGG" id="ccot:CCAX7_29780"/>
<dbReference type="PANTHER" id="PTHR19375">
    <property type="entry name" value="HEAT SHOCK PROTEIN 70KDA"/>
    <property type="match status" value="1"/>
</dbReference>
<dbReference type="InterPro" id="IPR029047">
    <property type="entry name" value="HSP70_peptide-bd_sf"/>
</dbReference>
<sequence length="629" mass="67949">MAKSVGIDLGTTNSVVAAIDESGSPIVITLAEGSRLCPSVVGLSKAGERLVGQLAKRQAITNPDRTISSIKRQMGTKYRVTIDDREYSPEEISAMILQKLRADTEVFLGDVISECVITVPAYFSNAQREATKAAGQIAGINIVRIINEPTAAALAYGQDKSEEQIVLVWDLGGGTFDVSILELAGGVFEVRATSGDTHLGGDDWDVRIMDWLATEFKKQTGVDLTKDRMAMQRLKEAAEKAKVELSTVFTTNINLPFISSTDEGPAHLEMSLTRSQLEELTKDLIERMIAPTEQALADAKLTTAEIEKVLLVGGMTRMPLVQETVRNMFGKEPHKGINPDEIVAQGAAIQAGILGGHVTDIVLLDVTPLSLGIETQGGVFTRLIERNTTIPTSHSQLFTTAFDNQTAVDIHVLQGERDFAIDNKTLGKFQLSGLQPAPRGVTKIEVTFDIDQNGIVHVSAKDIASGNMQNVTITASSGLGHDEVERMVKEAEQYRKKDEKRREEQEIRNKADQQIYQAVRIGKDARGLVDQKLIDDVNNAAGKLTAALNNFDGPSARQGLEELNSSLLTLSKAFYEARSRGNGNGNGFGAASAPDFPPPDFDNMEALGGGGAPEAVESDVTIEGEFRDV</sequence>
<keyword evidence="10" id="KW-1185">Reference proteome</keyword>
<dbReference type="EMBL" id="AP025739">
    <property type="protein sequence ID" value="BDI30927.1"/>
    <property type="molecule type" value="Genomic_DNA"/>
</dbReference>
<keyword evidence="3 7" id="KW-0547">Nucleotide-binding</keyword>
<evidence type="ECO:0000256" key="4">
    <source>
        <dbReference type="ARBA" id="ARBA00022840"/>
    </source>
</evidence>
<dbReference type="FunFam" id="3.30.420.40:FF:000071">
    <property type="entry name" value="Molecular chaperone DnaK"/>
    <property type="match status" value="1"/>
</dbReference>
<evidence type="ECO:0000256" key="6">
    <source>
        <dbReference type="ARBA" id="ARBA00023186"/>
    </source>
</evidence>
<dbReference type="Pfam" id="PF00012">
    <property type="entry name" value="HSP70"/>
    <property type="match status" value="2"/>
</dbReference>
<dbReference type="Gene3D" id="3.30.420.40">
    <property type="match status" value="2"/>
</dbReference>
<dbReference type="FunFam" id="3.90.640.10:FF:000003">
    <property type="entry name" value="Molecular chaperone DnaK"/>
    <property type="match status" value="1"/>
</dbReference>
<protein>
    <recommendedName>
        <fullName evidence="7">Chaperone protein DnaK</fullName>
    </recommendedName>
    <alternativeName>
        <fullName evidence="7">HSP70</fullName>
    </alternativeName>
    <alternativeName>
        <fullName evidence="7">Heat shock 70 kDa protein</fullName>
    </alternativeName>
    <alternativeName>
        <fullName evidence="7">Heat shock protein 70</fullName>
    </alternativeName>
</protein>
<dbReference type="FunFam" id="2.60.34.10:FF:000014">
    <property type="entry name" value="Chaperone protein DnaK HSP70"/>
    <property type="match status" value="1"/>
</dbReference>
<dbReference type="PROSITE" id="PS00297">
    <property type="entry name" value="HSP70_1"/>
    <property type="match status" value="1"/>
</dbReference>